<protein>
    <submittedName>
        <fullName evidence="2">Uncharacterized protein</fullName>
    </submittedName>
</protein>
<dbReference type="KEGG" id="ssck:SPSK_02862"/>
<gene>
    <name evidence="2" type="ORF">SPSK_02862</name>
</gene>
<feature type="compositionally biased region" description="Low complexity" evidence="1">
    <location>
        <begin position="59"/>
        <end position="70"/>
    </location>
</feature>
<name>A0A0F2ME40_SPOSC</name>
<dbReference type="AlphaFoldDB" id="A0A0F2ME40"/>
<proteinExistence type="predicted"/>
<evidence type="ECO:0000256" key="1">
    <source>
        <dbReference type="SAM" id="MobiDB-lite"/>
    </source>
</evidence>
<dbReference type="EMBL" id="AXCR01000006">
    <property type="protein sequence ID" value="KJR86421.1"/>
    <property type="molecule type" value="Genomic_DNA"/>
</dbReference>
<sequence length="94" mass="10137">MPSRFCRSEEMDKIGRVLQLHDLGGPPRTYPHAPTRPPQGSAGSQEKRGAMEPTALQLPPSTIPSGPTSPRASRRKVQGHTGVTSPKLLMALRS</sequence>
<reference evidence="2 3" key="2">
    <citation type="journal article" date="2015" name="Eukaryot. Cell">
        <title>Asexual propagation of a virulent clone complex in a human and feline outbreak of sporotrichosis.</title>
        <authorList>
            <person name="Teixeira Mde M."/>
            <person name="Rodrigues A.M."/>
            <person name="Tsui C.K."/>
            <person name="de Almeida L.G."/>
            <person name="Van Diepeningen A.D."/>
            <person name="van den Ende B.G."/>
            <person name="Fernandes G.F."/>
            <person name="Kano R."/>
            <person name="Hamelin R.C."/>
            <person name="Lopes-Bezerra L.M."/>
            <person name="Vasconcelos A.T."/>
            <person name="de Hoog S."/>
            <person name="de Camargo Z.P."/>
            <person name="Felipe M.S."/>
        </authorList>
    </citation>
    <scope>NUCLEOTIDE SEQUENCE [LARGE SCALE GENOMIC DNA]</scope>
    <source>
        <strain evidence="2 3">1099-18</strain>
    </source>
</reference>
<comment type="caution">
    <text evidence="2">The sequence shown here is derived from an EMBL/GenBank/DDBJ whole genome shotgun (WGS) entry which is preliminary data.</text>
</comment>
<accession>A0A0F2ME40</accession>
<organism evidence="2 3">
    <name type="scientific">Sporothrix schenckii 1099-18</name>
    <dbReference type="NCBI Taxonomy" id="1397361"/>
    <lineage>
        <taxon>Eukaryota</taxon>
        <taxon>Fungi</taxon>
        <taxon>Dikarya</taxon>
        <taxon>Ascomycota</taxon>
        <taxon>Pezizomycotina</taxon>
        <taxon>Sordariomycetes</taxon>
        <taxon>Sordariomycetidae</taxon>
        <taxon>Ophiostomatales</taxon>
        <taxon>Ophiostomataceae</taxon>
        <taxon>Sporothrix</taxon>
    </lineage>
</organism>
<reference evidence="2 3" key="1">
    <citation type="journal article" date="2014" name="BMC Genomics">
        <title>Comparative genomics of the major fungal agents of human and animal Sporotrichosis: Sporothrix schenckii and Sporothrix brasiliensis.</title>
        <authorList>
            <person name="Teixeira M.M."/>
            <person name="de Almeida L.G."/>
            <person name="Kubitschek-Barreira P."/>
            <person name="Alves F.L."/>
            <person name="Kioshima E.S."/>
            <person name="Abadio A.K."/>
            <person name="Fernandes L."/>
            <person name="Derengowski L.S."/>
            <person name="Ferreira K.S."/>
            <person name="Souza R.C."/>
            <person name="Ruiz J.C."/>
            <person name="de Andrade N.C."/>
            <person name="Paes H.C."/>
            <person name="Nicola A.M."/>
            <person name="Albuquerque P."/>
            <person name="Gerber A.L."/>
            <person name="Martins V.P."/>
            <person name="Peconick L.D."/>
            <person name="Neto A.V."/>
            <person name="Chaucanez C.B."/>
            <person name="Silva P.A."/>
            <person name="Cunha O.L."/>
            <person name="de Oliveira F.F."/>
            <person name="dos Santos T.C."/>
            <person name="Barros A.L."/>
            <person name="Soares M.A."/>
            <person name="de Oliveira L.M."/>
            <person name="Marini M.M."/>
            <person name="Villalobos-Duno H."/>
            <person name="Cunha M.M."/>
            <person name="de Hoog S."/>
            <person name="da Silveira J.F."/>
            <person name="Henrissat B."/>
            <person name="Nino-Vega G.A."/>
            <person name="Cisalpino P.S."/>
            <person name="Mora-Montes H.M."/>
            <person name="Almeida S.R."/>
            <person name="Stajich J.E."/>
            <person name="Lopes-Bezerra L.M."/>
            <person name="Vasconcelos A.T."/>
            <person name="Felipe M.S."/>
        </authorList>
    </citation>
    <scope>NUCLEOTIDE SEQUENCE [LARGE SCALE GENOMIC DNA]</scope>
    <source>
        <strain evidence="2 3">1099-18</strain>
    </source>
</reference>
<evidence type="ECO:0000313" key="3">
    <source>
        <dbReference type="Proteomes" id="UP000033710"/>
    </source>
</evidence>
<feature type="region of interest" description="Disordered" evidence="1">
    <location>
        <begin position="20"/>
        <end position="94"/>
    </location>
</feature>
<evidence type="ECO:0000313" key="2">
    <source>
        <dbReference type="EMBL" id="KJR86421.1"/>
    </source>
</evidence>
<dbReference type="GeneID" id="27665001"/>
<dbReference type="VEuPathDB" id="FungiDB:SPSK_02862"/>
<dbReference type="RefSeq" id="XP_016589097.1">
    <property type="nucleotide sequence ID" value="XM_016729724.1"/>
</dbReference>
<dbReference type="Proteomes" id="UP000033710">
    <property type="component" value="Unassembled WGS sequence"/>
</dbReference>